<dbReference type="InterPro" id="IPR049449">
    <property type="entry name" value="TesB_ACOT8-like_N"/>
</dbReference>
<accession>A0A4V1C879</accession>
<dbReference type="EMBL" id="CP034210">
    <property type="protein sequence ID" value="QBZ65948.1"/>
    <property type="molecule type" value="Genomic_DNA"/>
</dbReference>
<feature type="domain" description="Acyl-CoA thioesterase-like C-terminal" evidence="2">
    <location>
        <begin position="194"/>
        <end position="337"/>
    </location>
</feature>
<reference evidence="3 4" key="1">
    <citation type="journal article" date="2019" name="Mol. Biol. Evol.">
        <title>Blast fungal genomes show frequent chromosomal changes, gene gains and losses, and effector gene turnover.</title>
        <authorList>
            <person name="Gomez Luciano L.B."/>
            <person name="Jason Tsai I."/>
            <person name="Chuma I."/>
            <person name="Tosa Y."/>
            <person name="Chen Y.H."/>
            <person name="Li J.Y."/>
            <person name="Li M.Y."/>
            <person name="Jade Lu M.Y."/>
            <person name="Nakayashiki H."/>
            <person name="Li W.H."/>
        </authorList>
    </citation>
    <scope>NUCLEOTIDE SEQUENCE [LARGE SCALE GENOMIC DNA]</scope>
    <source>
        <strain evidence="3">MZ5-1-6</strain>
    </source>
</reference>
<dbReference type="InterPro" id="IPR029069">
    <property type="entry name" value="HotDog_dom_sf"/>
</dbReference>
<sequence>MGPPSSASSQPATPKVTLAEASEVRALDANIYSANFHKAFRIAMVPHGGYVATCFLRVAALHLRRSSRDQPDTMTAHLEYLDRTEVGPAIFVVEEMKAGRQTTVLQITLYQARDGVKNPLPTSAPWLPADGTAKREVVAFVKNTDFDKLEGLTLKTGFKLEPPPDAMPPSLARMRQGHDPLWCRYPAPAHHRALTQPAFKALEYYSPRAESKAGPTAAAGLLDRWIRFANGERFTGESLGFVADAWPMIVESYRPDPPPTDDETEASQTPFPWDSLFWYPTLNMSLEVKKRLPDHGVEWLFFRVQTKQIRNGRMDMEIVVLDETGDLVALATHVCLVLGLSRNLAGRVKHNETIRSTKDEGGLMKGKSRI</sequence>
<dbReference type="Pfam" id="PF13622">
    <property type="entry name" value="4HBT_3"/>
    <property type="match status" value="1"/>
</dbReference>
<dbReference type="AlphaFoldDB" id="A0A4V1C879"/>
<organism evidence="3 4">
    <name type="scientific">Pyricularia oryzae</name>
    <name type="common">Rice blast fungus</name>
    <name type="synonym">Magnaporthe oryzae</name>
    <dbReference type="NCBI Taxonomy" id="318829"/>
    <lineage>
        <taxon>Eukaryota</taxon>
        <taxon>Fungi</taxon>
        <taxon>Dikarya</taxon>
        <taxon>Ascomycota</taxon>
        <taxon>Pezizomycotina</taxon>
        <taxon>Sordariomycetes</taxon>
        <taxon>Sordariomycetidae</taxon>
        <taxon>Magnaporthales</taxon>
        <taxon>Pyriculariaceae</taxon>
        <taxon>Pyricularia</taxon>
    </lineage>
</organism>
<dbReference type="PANTHER" id="PTHR38110">
    <property type="entry name" value="CHROMOSOME 23, WHOLE GENOME SHOTGUN SEQUENCE"/>
    <property type="match status" value="1"/>
</dbReference>
<dbReference type="PANTHER" id="PTHR38110:SF1">
    <property type="entry name" value="THIOESTERASE DOMAIN-CONTAINING PROTEIN"/>
    <property type="match status" value="1"/>
</dbReference>
<dbReference type="Pfam" id="PF20789">
    <property type="entry name" value="4HBT_3C"/>
    <property type="match status" value="1"/>
</dbReference>
<protein>
    <submittedName>
        <fullName evidence="3">Uncharacterized protein</fullName>
    </submittedName>
</protein>
<dbReference type="Gene3D" id="2.40.160.210">
    <property type="entry name" value="Acyl-CoA thioesterase, double hotdog domain"/>
    <property type="match status" value="1"/>
</dbReference>
<name>A0A4V1C879_PYROR</name>
<evidence type="ECO:0000313" key="4">
    <source>
        <dbReference type="Proteomes" id="UP000294847"/>
    </source>
</evidence>
<dbReference type="InterPro" id="IPR049450">
    <property type="entry name" value="ACOT8-like_C"/>
</dbReference>
<evidence type="ECO:0000259" key="1">
    <source>
        <dbReference type="Pfam" id="PF13622"/>
    </source>
</evidence>
<gene>
    <name evidence="3" type="ORF">PoMZ_12915</name>
</gene>
<evidence type="ECO:0000313" key="3">
    <source>
        <dbReference type="EMBL" id="QBZ65948.1"/>
    </source>
</evidence>
<dbReference type="InterPro" id="IPR042171">
    <property type="entry name" value="Acyl-CoA_hotdog"/>
</dbReference>
<feature type="domain" description="Acyl-CoA thioesterase-like N-terminal HotDog" evidence="1">
    <location>
        <begin position="41"/>
        <end position="112"/>
    </location>
</feature>
<dbReference type="Proteomes" id="UP000294847">
    <property type="component" value="Chromosome 7"/>
</dbReference>
<evidence type="ECO:0000259" key="2">
    <source>
        <dbReference type="Pfam" id="PF20789"/>
    </source>
</evidence>
<dbReference type="SUPFAM" id="SSF54637">
    <property type="entry name" value="Thioesterase/thiol ester dehydrase-isomerase"/>
    <property type="match status" value="1"/>
</dbReference>
<dbReference type="InterPro" id="IPR052389">
    <property type="entry name" value="Sec_Metab_Biosynth-Assoc"/>
</dbReference>
<proteinExistence type="predicted"/>